<dbReference type="InterPro" id="IPR023828">
    <property type="entry name" value="Peptidase_S8_Ser-AS"/>
</dbReference>
<keyword evidence="4 5" id="KW-0720">Serine protease</keyword>
<keyword evidence="2 5" id="KW-0645">Protease</keyword>
<keyword evidence="6" id="KW-0175">Coiled coil</keyword>
<evidence type="ECO:0000256" key="4">
    <source>
        <dbReference type="ARBA" id="ARBA00022825"/>
    </source>
</evidence>
<dbReference type="GO" id="GO:0006508">
    <property type="term" value="P:proteolysis"/>
    <property type="evidence" value="ECO:0007669"/>
    <property type="project" value="UniProtKB-KW"/>
</dbReference>
<dbReference type="PRINTS" id="PR00723">
    <property type="entry name" value="SUBTILISIN"/>
</dbReference>
<feature type="active site" description="Charge relay system" evidence="5">
    <location>
        <position position="86"/>
    </location>
</feature>
<gene>
    <name evidence="8" type="ORF">BECKMB1821G_GA0114241_108211</name>
    <name evidence="10" type="ORF">BECKMB1821H_GA0114242_108610</name>
    <name evidence="9" type="ORF">BECKMB1821I_GA0114274_108111</name>
</gene>
<evidence type="ECO:0000256" key="6">
    <source>
        <dbReference type="SAM" id="Coils"/>
    </source>
</evidence>
<dbReference type="PROSITE" id="PS51892">
    <property type="entry name" value="SUBTILASE"/>
    <property type="match status" value="1"/>
</dbReference>
<evidence type="ECO:0000259" key="7">
    <source>
        <dbReference type="Pfam" id="PF00082"/>
    </source>
</evidence>
<dbReference type="EMBL" id="CAADFQ010000081">
    <property type="protein sequence ID" value="VFK34716.1"/>
    <property type="molecule type" value="Genomic_DNA"/>
</dbReference>
<dbReference type="InterPro" id="IPR015500">
    <property type="entry name" value="Peptidase_S8_subtilisin-rel"/>
</dbReference>
<dbReference type="SUPFAM" id="SSF52743">
    <property type="entry name" value="Subtilisin-like"/>
    <property type="match status" value="1"/>
</dbReference>
<keyword evidence="3 5" id="KW-0378">Hydrolase</keyword>
<dbReference type="EMBL" id="CAADFO010000082">
    <property type="protein sequence ID" value="VFK31360.1"/>
    <property type="molecule type" value="Genomic_DNA"/>
</dbReference>
<comment type="similarity">
    <text evidence="1 5">Belongs to the peptidase S8 family.</text>
</comment>
<dbReference type="PROSITE" id="PS00138">
    <property type="entry name" value="SUBTILASE_SER"/>
    <property type="match status" value="1"/>
</dbReference>
<dbReference type="InterPro" id="IPR050131">
    <property type="entry name" value="Peptidase_S8_subtilisin-like"/>
</dbReference>
<dbReference type="Pfam" id="PF00082">
    <property type="entry name" value="Peptidase_S8"/>
    <property type="match status" value="1"/>
</dbReference>
<evidence type="ECO:0000313" key="9">
    <source>
        <dbReference type="EMBL" id="VFK34716.1"/>
    </source>
</evidence>
<protein>
    <submittedName>
        <fullName evidence="9">Subtilase family protein</fullName>
    </submittedName>
</protein>
<evidence type="ECO:0000313" key="8">
    <source>
        <dbReference type="EMBL" id="VFK31360.1"/>
    </source>
</evidence>
<feature type="active site" description="Charge relay system" evidence="5">
    <location>
        <position position="52"/>
    </location>
</feature>
<dbReference type="PANTHER" id="PTHR43806">
    <property type="entry name" value="PEPTIDASE S8"/>
    <property type="match status" value="1"/>
</dbReference>
<sequence length="349" mass="36816">MPTPPQFFSPTPVSPNVSVYHLHTADIVRLLRASRCHRHGWTGRGIRIAMTDTGFARHPFFNANGFNIQRVSTPSISNPEIDTSGHGTGESANALSIAPDCEFFGVKHDDYSVEALETAIAQNPQIITNSWGWDIDSKSMQQLKLDNVNLYNEIKDIEQTISDAIDDGICVIFAGGNGQLAFPGSMPSVVSVGGTSVAQDGGLKASSYASSFVSSLYPNRAVPDFCGIVGEFGFSSPLEGHIMLPVPNGSKLEGENMPSSESKKGWGIFSGTSAAAPQVAGIVALMLSVNPHLTPDEIKAILSATAVDVTTGTTAHRETADNGNDLATGSGLVDAYSACLQVQQTLATC</sequence>
<reference evidence="9" key="1">
    <citation type="submission" date="2019-02" db="EMBL/GenBank/DDBJ databases">
        <authorList>
            <person name="Gruber-Vodicka R. H."/>
            <person name="Seah K. B. B."/>
        </authorList>
    </citation>
    <scope>NUCLEOTIDE SEQUENCE</scope>
    <source>
        <strain evidence="8">BECK_BZ197</strain>
        <strain evidence="10">BECK_BZ198</strain>
        <strain evidence="9">BECK_BZ199</strain>
    </source>
</reference>
<name>A0A450XZM5_9GAMM</name>
<dbReference type="Gene3D" id="3.40.50.200">
    <property type="entry name" value="Peptidase S8/S53 domain"/>
    <property type="match status" value="1"/>
</dbReference>
<dbReference type="InterPro" id="IPR000209">
    <property type="entry name" value="Peptidase_S8/S53_dom"/>
</dbReference>
<evidence type="ECO:0000256" key="5">
    <source>
        <dbReference type="PROSITE-ProRule" id="PRU01240"/>
    </source>
</evidence>
<dbReference type="InterPro" id="IPR036852">
    <property type="entry name" value="Peptidase_S8/S53_dom_sf"/>
</dbReference>
<organism evidence="9">
    <name type="scientific">Candidatus Kentrum sp. MB</name>
    <dbReference type="NCBI Taxonomy" id="2138164"/>
    <lineage>
        <taxon>Bacteria</taxon>
        <taxon>Pseudomonadati</taxon>
        <taxon>Pseudomonadota</taxon>
        <taxon>Gammaproteobacteria</taxon>
        <taxon>Candidatus Kentrum</taxon>
    </lineage>
</organism>
<evidence type="ECO:0000256" key="1">
    <source>
        <dbReference type="ARBA" id="ARBA00011073"/>
    </source>
</evidence>
<evidence type="ECO:0000256" key="3">
    <source>
        <dbReference type="ARBA" id="ARBA00022801"/>
    </source>
</evidence>
<dbReference type="AlphaFoldDB" id="A0A450XZM5"/>
<accession>A0A450XZM5</accession>
<feature type="domain" description="Peptidase S8/S53" evidence="7">
    <location>
        <begin position="43"/>
        <end position="327"/>
    </location>
</feature>
<feature type="active site" description="Charge relay system" evidence="5">
    <location>
        <position position="273"/>
    </location>
</feature>
<evidence type="ECO:0000313" key="10">
    <source>
        <dbReference type="EMBL" id="VFK76962.1"/>
    </source>
</evidence>
<evidence type="ECO:0000256" key="2">
    <source>
        <dbReference type="ARBA" id="ARBA00022670"/>
    </source>
</evidence>
<dbReference type="PANTHER" id="PTHR43806:SF11">
    <property type="entry name" value="CEREVISIN-RELATED"/>
    <property type="match status" value="1"/>
</dbReference>
<proteinExistence type="inferred from homology"/>
<dbReference type="GO" id="GO:0004252">
    <property type="term" value="F:serine-type endopeptidase activity"/>
    <property type="evidence" value="ECO:0007669"/>
    <property type="project" value="UniProtKB-UniRule"/>
</dbReference>
<dbReference type="EMBL" id="CAADGH010000086">
    <property type="protein sequence ID" value="VFK76962.1"/>
    <property type="molecule type" value="Genomic_DNA"/>
</dbReference>
<feature type="coiled-coil region" evidence="6">
    <location>
        <begin position="140"/>
        <end position="167"/>
    </location>
</feature>